<evidence type="ECO:0000256" key="3">
    <source>
        <dbReference type="ARBA" id="ARBA00008061"/>
    </source>
</evidence>
<dbReference type="SUPFAM" id="SSF81296">
    <property type="entry name" value="E set domains"/>
    <property type="match status" value="1"/>
</dbReference>
<dbReference type="PANTHER" id="PTHR43651:SF11">
    <property type="entry name" value="MALTO-OLIGOSYLTREHALOSE TREHALOHYDROLASE"/>
    <property type="match status" value="1"/>
</dbReference>
<evidence type="ECO:0000256" key="11">
    <source>
        <dbReference type="ARBA" id="ARBA00033284"/>
    </source>
</evidence>
<dbReference type="InterPro" id="IPR044901">
    <property type="entry name" value="Trehalose_TreZ_E-set_sf"/>
</dbReference>
<evidence type="ECO:0000256" key="12">
    <source>
        <dbReference type="ARBA" id="ARBA00034013"/>
    </source>
</evidence>
<dbReference type="NCBIfam" id="TIGR02402">
    <property type="entry name" value="trehalose_TreZ"/>
    <property type="match status" value="1"/>
</dbReference>
<evidence type="ECO:0000256" key="7">
    <source>
        <dbReference type="ARBA" id="ARBA00022801"/>
    </source>
</evidence>
<name>A0A1F6T9Z3_9PROT</name>
<keyword evidence="8" id="KW-0119">Carbohydrate metabolism</keyword>
<dbReference type="CDD" id="cd11325">
    <property type="entry name" value="AmyAc_GTHase"/>
    <property type="match status" value="1"/>
</dbReference>
<proteinExistence type="inferred from homology"/>
<gene>
    <name evidence="19" type="ORF">A2150_01765</name>
</gene>
<dbReference type="STRING" id="1817758.A2150_01765"/>
<feature type="binding site" evidence="16">
    <location>
        <begin position="264"/>
        <end position="269"/>
    </location>
    <ligand>
        <name>substrate</name>
    </ligand>
</feature>
<dbReference type="SMART" id="SM00642">
    <property type="entry name" value="Aamy"/>
    <property type="match status" value="1"/>
</dbReference>
<feature type="site" description="Transition state stabilizer" evidence="17">
    <location>
        <position position="400"/>
    </location>
</feature>
<feature type="binding site" evidence="16">
    <location>
        <begin position="328"/>
        <end position="332"/>
    </location>
    <ligand>
        <name>substrate</name>
    </ligand>
</feature>
<keyword evidence="9 14" id="KW-0326">Glycosidase</keyword>
<dbReference type="Pfam" id="PF11941">
    <property type="entry name" value="DUF3459"/>
    <property type="match status" value="1"/>
</dbReference>
<evidence type="ECO:0000259" key="18">
    <source>
        <dbReference type="SMART" id="SM00642"/>
    </source>
</evidence>
<feature type="active site" description="Proton donor" evidence="15">
    <location>
        <position position="302"/>
    </location>
</feature>
<dbReference type="AlphaFoldDB" id="A0A1F6T9Z3"/>
<sequence length="607" mass="67760">MQRCHDMEFGAMPVTGGVRFRLWAPEAPVLALVLQGAQGERILPMMRTHNDWFDIVARDADPGCRYGFQLGDGLRVPDPASRYQPEDVHGLSEVIDPHAYQWQDEAWRGRPWAEAVIYELHVGTFTPQGTFGAALEKLDHLAGLGVTAIELMPVADFPGRRNWGYDGVLPFAPDASYGRPEDLKALVDAAHARGLMVLLDVVYNHFGPEGNYLHRYAPQFFSERHRTPWGAAINFDGAGSRTVRDFFIHNALYWLEEYHFDGLRLDAVHAISDDARPDILEELATAVHAGPGRERHVHLVIENEHNAAHYLERDGAGRPRHYVAQWNDDVHHALHVIVTGEREGYYADYADAPLRHLGRCLTEGFAYQGEPSPCRHGEVRGESTRGLPAAAFVGFLQNHDQVGNRAFGERLTLLAKPEALRAATALLLLAPQPPLLFMGQEWGCRAPFAFFCDFGAPLAAAVTAGRRREFAKFPAFQDPVARARIPDPNDPATFSAAVLDWRELERTGHRDWLSLHRDLLALRQREIIPRLGRLDDGQGHYRMLTGHALEAYWTHGDGSRITLLANLGDEPMPGNERPAGELLYATAALDGGVVPPWGVFWFLERAA</sequence>
<evidence type="ECO:0000313" key="19">
    <source>
        <dbReference type="EMBL" id="OGI41896.1"/>
    </source>
</evidence>
<dbReference type="Gene3D" id="1.10.10.760">
    <property type="entry name" value="E-set domains of sugar-utilizing enzymes"/>
    <property type="match status" value="1"/>
</dbReference>
<evidence type="ECO:0000256" key="13">
    <source>
        <dbReference type="NCBIfam" id="TIGR02402"/>
    </source>
</evidence>
<comment type="subcellular location">
    <subcellularLocation>
        <location evidence="1 15">Cytoplasm</location>
    </subcellularLocation>
</comment>
<keyword evidence="6" id="KW-0963">Cytoplasm</keyword>
<evidence type="ECO:0000256" key="15">
    <source>
        <dbReference type="PIRSR" id="PIRSR006337-1"/>
    </source>
</evidence>
<evidence type="ECO:0000256" key="10">
    <source>
        <dbReference type="ARBA" id="ARBA00032057"/>
    </source>
</evidence>
<protein>
    <recommendedName>
        <fullName evidence="5 13">Malto-oligosyltrehalose trehalohydrolase</fullName>
        <shortName evidence="14">MTHase</shortName>
        <ecNumber evidence="4 13">3.2.1.141</ecNumber>
    </recommendedName>
    <alternativeName>
        <fullName evidence="11 14">4-alpha-D-((1-&gt;4)-alpha-D-glucano)trehalose trehalohydrolase</fullName>
    </alternativeName>
    <alternativeName>
        <fullName evidence="10 14">Maltooligosyl trehalose trehalohydrolase</fullName>
    </alternativeName>
</protein>
<dbReference type="EC" id="3.2.1.141" evidence="4 13"/>
<feature type="binding site" evidence="16">
    <location>
        <begin position="399"/>
        <end position="404"/>
    </location>
    <ligand>
        <name>substrate</name>
    </ligand>
</feature>
<dbReference type="CDD" id="cd02853">
    <property type="entry name" value="E_set_MTHase_like_N"/>
    <property type="match status" value="1"/>
</dbReference>
<dbReference type="Gene3D" id="2.60.40.10">
    <property type="entry name" value="Immunoglobulins"/>
    <property type="match status" value="1"/>
</dbReference>
<dbReference type="UniPathway" id="UPA00299"/>
<comment type="pathway">
    <text evidence="2 14">Glycan biosynthesis; trehalose biosynthesis.</text>
</comment>
<feature type="domain" description="Glycosyl hydrolase family 13 catalytic" evidence="18">
    <location>
        <begin position="94"/>
        <end position="466"/>
    </location>
</feature>
<evidence type="ECO:0000256" key="16">
    <source>
        <dbReference type="PIRSR" id="PIRSR006337-2"/>
    </source>
</evidence>
<evidence type="ECO:0000256" key="6">
    <source>
        <dbReference type="ARBA" id="ARBA00022490"/>
    </source>
</evidence>
<organism evidence="19 20">
    <name type="scientific">Candidatus Muproteobacteria bacterium RBG_16_64_11</name>
    <dbReference type="NCBI Taxonomy" id="1817758"/>
    <lineage>
        <taxon>Bacteria</taxon>
        <taxon>Pseudomonadati</taxon>
        <taxon>Pseudomonadota</taxon>
        <taxon>Candidatus Muproteobacteria</taxon>
    </lineage>
</organism>
<accession>A0A1F6T9Z3</accession>
<comment type="similarity">
    <text evidence="3 14">Belongs to the glycosyl hydrolase 13 family.</text>
</comment>
<dbReference type="Proteomes" id="UP000177925">
    <property type="component" value="Unassembled WGS sequence"/>
</dbReference>
<comment type="caution">
    <text evidence="19">The sequence shown here is derived from an EMBL/GenBank/DDBJ whole genome shotgun (WGS) entry which is preliminary data.</text>
</comment>
<evidence type="ECO:0000256" key="17">
    <source>
        <dbReference type="PIRSR" id="PIRSR006337-3"/>
    </source>
</evidence>
<dbReference type="InterPro" id="IPR012768">
    <property type="entry name" value="Trehalose_TreZ"/>
</dbReference>
<evidence type="ECO:0000256" key="5">
    <source>
        <dbReference type="ARBA" id="ARBA00015938"/>
    </source>
</evidence>
<evidence type="ECO:0000256" key="9">
    <source>
        <dbReference type="ARBA" id="ARBA00023295"/>
    </source>
</evidence>
<dbReference type="InterPro" id="IPR022567">
    <property type="entry name" value="DUF3459"/>
</dbReference>
<dbReference type="GO" id="GO:0033942">
    <property type="term" value="F:4-alpha-D-(1-&gt;4)-alpha-D-glucanotrehalose trehalohydrolase activity"/>
    <property type="evidence" value="ECO:0007669"/>
    <property type="project" value="UniProtKB-EC"/>
</dbReference>
<dbReference type="EMBL" id="MFSS01000111">
    <property type="protein sequence ID" value="OGI41896.1"/>
    <property type="molecule type" value="Genomic_DNA"/>
</dbReference>
<dbReference type="GO" id="GO:0005737">
    <property type="term" value="C:cytoplasm"/>
    <property type="evidence" value="ECO:0007669"/>
    <property type="project" value="UniProtKB-SubCell"/>
</dbReference>
<keyword evidence="7 14" id="KW-0378">Hydrolase</keyword>
<dbReference type="Pfam" id="PF00128">
    <property type="entry name" value="Alpha-amylase"/>
    <property type="match status" value="1"/>
</dbReference>
<dbReference type="InterPro" id="IPR006047">
    <property type="entry name" value="GH13_cat_dom"/>
</dbReference>
<dbReference type="InterPro" id="IPR014756">
    <property type="entry name" value="Ig_E-set"/>
</dbReference>
<evidence type="ECO:0000313" key="20">
    <source>
        <dbReference type="Proteomes" id="UP000177925"/>
    </source>
</evidence>
<feature type="active site" description="Nucleophile" evidence="15">
    <location>
        <position position="266"/>
    </location>
</feature>
<comment type="catalytic activity">
    <reaction evidence="12 14">
        <text>hydrolysis of (1-&gt;4)-alpha-D-glucosidic linkage in 4-alpha-D-[(1-&gt;4)-alpha-D-glucanosyl]n trehalose to yield trehalose and (1-&gt;4)-alpha-D-glucan.</text>
        <dbReference type="EC" id="3.2.1.141"/>
    </reaction>
</comment>
<dbReference type="InterPro" id="IPR013783">
    <property type="entry name" value="Ig-like_fold"/>
</dbReference>
<dbReference type="InterPro" id="IPR004193">
    <property type="entry name" value="Glyco_hydro_13_N"/>
</dbReference>
<dbReference type="Gene3D" id="3.20.20.80">
    <property type="entry name" value="Glycosidases"/>
    <property type="match status" value="1"/>
</dbReference>
<evidence type="ECO:0000256" key="14">
    <source>
        <dbReference type="PIRNR" id="PIRNR006337"/>
    </source>
</evidence>
<evidence type="ECO:0000256" key="4">
    <source>
        <dbReference type="ARBA" id="ARBA00012268"/>
    </source>
</evidence>
<dbReference type="PANTHER" id="PTHR43651">
    <property type="entry name" value="1,4-ALPHA-GLUCAN-BRANCHING ENZYME"/>
    <property type="match status" value="1"/>
</dbReference>
<dbReference type="SUPFAM" id="SSF51445">
    <property type="entry name" value="(Trans)glycosidases"/>
    <property type="match status" value="1"/>
</dbReference>
<evidence type="ECO:0000256" key="1">
    <source>
        <dbReference type="ARBA" id="ARBA00004496"/>
    </source>
</evidence>
<dbReference type="Pfam" id="PF02922">
    <property type="entry name" value="CBM_48"/>
    <property type="match status" value="1"/>
</dbReference>
<reference evidence="19 20" key="1">
    <citation type="journal article" date="2016" name="Nat. Commun.">
        <title>Thousands of microbial genomes shed light on interconnected biogeochemical processes in an aquifer system.</title>
        <authorList>
            <person name="Anantharaman K."/>
            <person name="Brown C.T."/>
            <person name="Hug L.A."/>
            <person name="Sharon I."/>
            <person name="Castelle C.J."/>
            <person name="Probst A.J."/>
            <person name="Thomas B.C."/>
            <person name="Singh A."/>
            <person name="Wilkins M.J."/>
            <person name="Karaoz U."/>
            <person name="Brodie E.L."/>
            <person name="Williams K.H."/>
            <person name="Hubbard S.S."/>
            <person name="Banfield J.F."/>
        </authorList>
    </citation>
    <scope>NUCLEOTIDE SEQUENCE [LARGE SCALE GENOMIC DNA]</scope>
</reference>
<dbReference type="InterPro" id="IPR017853">
    <property type="entry name" value="GH"/>
</dbReference>
<evidence type="ECO:0000256" key="2">
    <source>
        <dbReference type="ARBA" id="ARBA00005199"/>
    </source>
</evidence>
<dbReference type="PIRSF" id="PIRSF006337">
    <property type="entry name" value="Trehalose_TreZ"/>
    <property type="match status" value="1"/>
</dbReference>
<dbReference type="GO" id="GO:0005992">
    <property type="term" value="P:trehalose biosynthetic process"/>
    <property type="evidence" value="ECO:0007669"/>
    <property type="project" value="UniProtKB-UniRule"/>
</dbReference>
<evidence type="ECO:0000256" key="8">
    <source>
        <dbReference type="ARBA" id="ARBA00023277"/>
    </source>
</evidence>